<keyword evidence="1" id="KW-0472">Membrane</keyword>
<dbReference type="EMBL" id="AYXG01000165">
    <property type="protein sequence ID" value="EWC60277.1"/>
    <property type="molecule type" value="Genomic_DNA"/>
</dbReference>
<protein>
    <submittedName>
        <fullName evidence="3">Putative secreted protein</fullName>
    </submittedName>
</protein>
<keyword evidence="4" id="KW-1185">Reference proteome</keyword>
<dbReference type="Proteomes" id="UP000019277">
    <property type="component" value="Unassembled WGS sequence"/>
</dbReference>
<dbReference type="STRING" id="909613.UO65_4385"/>
<name>W7IU51_9PSEU</name>
<keyword evidence="1" id="KW-0812">Transmembrane</keyword>
<proteinExistence type="predicted"/>
<feature type="domain" description="GmrSD restriction endonucleases C-terminal" evidence="2">
    <location>
        <begin position="100"/>
        <end position="203"/>
    </location>
</feature>
<feature type="transmembrane region" description="Helical" evidence="1">
    <location>
        <begin position="7"/>
        <end position="25"/>
    </location>
</feature>
<sequence>MAKRGKTTWVSLVVALVVLVVGIWWSQLDEDTPTGADAQRAIDQLAKLTVAVEDTGLPYNREDWPHWSAQGDGCDTREEALKAQGRSVRTDVECKAMEGTWTSPYDGATITDARQTDLDHLVPLAEANRSGTRGWTREQRRAFANDLDQLIVVSARSNRQKGDQDPAHWLPDAAYGCDYAVRWVLVKAKYNLTVDQAEHDTLASLLSRCPR</sequence>
<evidence type="ECO:0000313" key="4">
    <source>
        <dbReference type="Proteomes" id="UP000019277"/>
    </source>
</evidence>
<dbReference type="OrthoDB" id="5196645at2"/>
<dbReference type="PANTHER" id="PTHR24094">
    <property type="entry name" value="SECRETED PROTEIN"/>
    <property type="match status" value="1"/>
</dbReference>
<organism evidence="3 4">
    <name type="scientific">Actinokineospora spheciospongiae</name>
    <dbReference type="NCBI Taxonomy" id="909613"/>
    <lineage>
        <taxon>Bacteria</taxon>
        <taxon>Bacillati</taxon>
        <taxon>Actinomycetota</taxon>
        <taxon>Actinomycetes</taxon>
        <taxon>Pseudonocardiales</taxon>
        <taxon>Pseudonocardiaceae</taxon>
        <taxon>Actinokineospora</taxon>
    </lineage>
</organism>
<comment type="caution">
    <text evidence="3">The sequence shown here is derived from an EMBL/GenBank/DDBJ whole genome shotgun (WGS) entry which is preliminary data.</text>
</comment>
<evidence type="ECO:0000256" key="1">
    <source>
        <dbReference type="SAM" id="Phobius"/>
    </source>
</evidence>
<accession>W7IU51</accession>
<gene>
    <name evidence="3" type="ORF">UO65_4385</name>
</gene>
<evidence type="ECO:0000313" key="3">
    <source>
        <dbReference type="EMBL" id="EWC60277.1"/>
    </source>
</evidence>
<reference evidence="3 4" key="1">
    <citation type="journal article" date="2014" name="Genome Announc.">
        <title>Draft Genome Sequence of the Antitrypanosomally Active Sponge-Associated Bacterium Actinokineospora sp. Strain EG49.</title>
        <authorList>
            <person name="Harjes J."/>
            <person name="Ryu T."/>
            <person name="Abdelmohsen U.R."/>
            <person name="Moitinho-Silva L."/>
            <person name="Horn H."/>
            <person name="Ravasi T."/>
            <person name="Hentschel U."/>
        </authorList>
    </citation>
    <scope>NUCLEOTIDE SEQUENCE [LARGE SCALE GENOMIC DNA]</scope>
    <source>
        <strain evidence="3 4">EG49</strain>
    </source>
</reference>
<dbReference type="eggNOG" id="COG2356">
    <property type="taxonomic scope" value="Bacteria"/>
</dbReference>
<dbReference type="Pfam" id="PF07510">
    <property type="entry name" value="GmrSD_C"/>
    <property type="match status" value="1"/>
</dbReference>
<keyword evidence="1" id="KW-1133">Transmembrane helix</keyword>
<evidence type="ECO:0000259" key="2">
    <source>
        <dbReference type="Pfam" id="PF07510"/>
    </source>
</evidence>
<dbReference type="PANTHER" id="PTHR24094:SF15">
    <property type="entry name" value="AMP-DEPENDENT SYNTHETASE_LIGASE DOMAIN-CONTAINING PROTEIN-RELATED"/>
    <property type="match status" value="1"/>
</dbReference>
<dbReference type="InterPro" id="IPR011089">
    <property type="entry name" value="GmrSD_C"/>
</dbReference>
<dbReference type="RefSeq" id="WP_035285541.1">
    <property type="nucleotide sequence ID" value="NZ_AYXG01000165.1"/>
</dbReference>
<dbReference type="AlphaFoldDB" id="W7IU51"/>